<evidence type="ECO:0000256" key="1">
    <source>
        <dbReference type="SAM" id="MobiDB-lite"/>
    </source>
</evidence>
<keyword evidence="5" id="KW-1185">Reference proteome</keyword>
<keyword evidence="2" id="KW-0812">Transmembrane</keyword>
<dbReference type="Proteomes" id="UP001500957">
    <property type="component" value="Unassembled WGS sequence"/>
</dbReference>
<evidence type="ECO:0000313" key="5">
    <source>
        <dbReference type="Proteomes" id="UP001500957"/>
    </source>
</evidence>
<dbReference type="RefSeq" id="WP_344601735.1">
    <property type="nucleotide sequence ID" value="NZ_BAAAHE010000007.1"/>
</dbReference>
<sequence>MSVTRRARAAAWTVVAMTSSTALALFTGAGVAKANYVVPTGSYDATAQAIALNATIANPSIPLGLVIEGLGPEASSRVNSSGTSDAEASFPYLGPVAPGLIGIAAGLYGLPWPGYPLQATTSAGEAPRTVTYPGIRLHAESGNDTNVGSASVSGPAGGGTADTRISVNSSGGVTAVADTALDAVNLGNGVRLAGVLSTARVVADGTTGKLVRTSSLSIGRITVPGLAITVPKTTPGAAPIPIPLPGVPQLPDTQFPTIPLPFGGQTLPAPDLGFVDGVFTMTLPGFGSTEYAVPAAAVLEAFEAAGLNMSYQPAEATPTGVTGAAFNLRTEFPAPPDNPYAYGSTSVSYSVGNVAANVTFNKFAPESAAGVDGAVPGSAAPDAVGAVPDLDPVDAAGLPATVPGLVPAVTGGVPVDQAAPVNVARLLPVHESIDLTSYYVALFVVALAALAAMTILRLLGVRSLWSS</sequence>
<evidence type="ECO:0000313" key="4">
    <source>
        <dbReference type="EMBL" id="GAA0608003.1"/>
    </source>
</evidence>
<feature type="region of interest" description="Disordered" evidence="1">
    <location>
        <begin position="141"/>
        <end position="163"/>
    </location>
</feature>
<comment type="caution">
    <text evidence="4">The sequence shown here is derived from an EMBL/GenBank/DDBJ whole genome shotgun (WGS) entry which is preliminary data.</text>
</comment>
<organism evidence="4 5">
    <name type="scientific">Sporichthya brevicatena</name>
    <dbReference type="NCBI Taxonomy" id="171442"/>
    <lineage>
        <taxon>Bacteria</taxon>
        <taxon>Bacillati</taxon>
        <taxon>Actinomycetota</taxon>
        <taxon>Actinomycetes</taxon>
        <taxon>Sporichthyales</taxon>
        <taxon>Sporichthyaceae</taxon>
        <taxon>Sporichthya</taxon>
    </lineage>
</organism>
<gene>
    <name evidence="4" type="ORF">GCM10009547_07440</name>
</gene>
<dbReference type="EMBL" id="BAAAHE010000007">
    <property type="protein sequence ID" value="GAA0608003.1"/>
    <property type="molecule type" value="Genomic_DNA"/>
</dbReference>
<proteinExistence type="predicted"/>
<keyword evidence="3" id="KW-0732">Signal</keyword>
<keyword evidence="2" id="KW-0472">Membrane</keyword>
<feature type="chain" id="PRO_5045904588" evidence="3">
    <location>
        <begin position="25"/>
        <end position="467"/>
    </location>
</feature>
<feature type="signal peptide" evidence="3">
    <location>
        <begin position="1"/>
        <end position="24"/>
    </location>
</feature>
<keyword evidence="2" id="KW-1133">Transmembrane helix</keyword>
<accession>A0ABP3RIX6</accession>
<evidence type="ECO:0000256" key="2">
    <source>
        <dbReference type="SAM" id="Phobius"/>
    </source>
</evidence>
<evidence type="ECO:0000256" key="3">
    <source>
        <dbReference type="SAM" id="SignalP"/>
    </source>
</evidence>
<name>A0ABP3RIX6_9ACTN</name>
<protein>
    <submittedName>
        <fullName evidence="4">Uncharacterized protein</fullName>
    </submittedName>
</protein>
<feature type="transmembrane region" description="Helical" evidence="2">
    <location>
        <begin position="438"/>
        <end position="459"/>
    </location>
</feature>
<reference evidence="5" key="1">
    <citation type="journal article" date="2019" name="Int. J. Syst. Evol. Microbiol.">
        <title>The Global Catalogue of Microorganisms (GCM) 10K type strain sequencing project: providing services to taxonomists for standard genome sequencing and annotation.</title>
        <authorList>
            <consortium name="The Broad Institute Genomics Platform"/>
            <consortium name="The Broad Institute Genome Sequencing Center for Infectious Disease"/>
            <person name="Wu L."/>
            <person name="Ma J."/>
        </authorList>
    </citation>
    <scope>NUCLEOTIDE SEQUENCE [LARGE SCALE GENOMIC DNA]</scope>
    <source>
        <strain evidence="5">JCM 10671</strain>
    </source>
</reference>